<name>A0A5J9T157_9POAL</name>
<comment type="caution">
    <text evidence="2">The sequence shown here is derived from an EMBL/GenBank/DDBJ whole genome shotgun (WGS) entry which is preliminary data.</text>
</comment>
<keyword evidence="3" id="KW-1185">Reference proteome</keyword>
<feature type="non-terminal residue" evidence="2">
    <location>
        <position position="1"/>
    </location>
</feature>
<evidence type="ECO:0000313" key="3">
    <source>
        <dbReference type="Proteomes" id="UP000324897"/>
    </source>
</evidence>
<gene>
    <name evidence="2" type="ORF">EJB05_48120</name>
</gene>
<dbReference type="PANTHER" id="PTHR33165">
    <property type="entry name" value="F-BOX DOMAIN CONTAINING PROTEIN-LIKE-RELATED"/>
    <property type="match status" value="1"/>
</dbReference>
<dbReference type="OrthoDB" id="667156at2759"/>
<protein>
    <recommendedName>
        <fullName evidence="1">KIB1-4 beta-propeller domain-containing protein</fullName>
    </recommendedName>
</protein>
<proteinExistence type="predicted"/>
<sequence>MSPPAPGGTSDVGRPWASLPEDLIRLVASRVLADDLRDYVRFRAVCASWLSAASPRGRGVADPRFHPRRWMMFPEGHGLRPGHPDLRGHVRFVNLDTGFLVRARLPLLGHHRAIDSVDGLLVLLRDRDTAVRLLHPFTGDVVELPPLATLLPQLAARQTTPVGPLPSIEKLSRVVCASASFSAGGAVTVMLALHQIFRIEPPVKDGMDLGSALQPPKLIATLPKGNLVSPIFMEQRYNIRKESSYGCFNARRRASFEMRLVLHAYSIIPCF</sequence>
<dbReference type="EMBL" id="RWGY01000051">
    <property type="protein sequence ID" value="TVU04974.1"/>
    <property type="molecule type" value="Genomic_DNA"/>
</dbReference>
<dbReference type="InterPro" id="IPR036047">
    <property type="entry name" value="F-box-like_dom_sf"/>
</dbReference>
<reference evidence="2 3" key="1">
    <citation type="journal article" date="2019" name="Sci. Rep.">
        <title>A high-quality genome of Eragrostis curvula grass provides insights into Poaceae evolution and supports new strategies to enhance forage quality.</title>
        <authorList>
            <person name="Carballo J."/>
            <person name="Santos B.A.C.M."/>
            <person name="Zappacosta D."/>
            <person name="Garbus I."/>
            <person name="Selva J.P."/>
            <person name="Gallo C.A."/>
            <person name="Diaz A."/>
            <person name="Albertini E."/>
            <person name="Caccamo M."/>
            <person name="Echenique V."/>
        </authorList>
    </citation>
    <scope>NUCLEOTIDE SEQUENCE [LARGE SCALE GENOMIC DNA]</scope>
    <source>
        <strain evidence="3">cv. Victoria</strain>
        <tissue evidence="2">Leaf</tissue>
    </source>
</reference>
<dbReference type="Gramene" id="TVU04974">
    <property type="protein sequence ID" value="TVU04974"/>
    <property type="gene ID" value="EJB05_48120"/>
</dbReference>
<accession>A0A5J9T157</accession>
<dbReference type="Pfam" id="PF03478">
    <property type="entry name" value="Beta-prop_KIB1-4"/>
    <property type="match status" value="1"/>
</dbReference>
<feature type="domain" description="KIB1-4 beta-propeller" evidence="1">
    <location>
        <begin position="93"/>
        <end position="191"/>
    </location>
</feature>
<evidence type="ECO:0000313" key="2">
    <source>
        <dbReference type="EMBL" id="TVU04974.1"/>
    </source>
</evidence>
<dbReference type="AlphaFoldDB" id="A0A5J9T157"/>
<organism evidence="2 3">
    <name type="scientific">Eragrostis curvula</name>
    <name type="common">weeping love grass</name>
    <dbReference type="NCBI Taxonomy" id="38414"/>
    <lineage>
        <taxon>Eukaryota</taxon>
        <taxon>Viridiplantae</taxon>
        <taxon>Streptophyta</taxon>
        <taxon>Embryophyta</taxon>
        <taxon>Tracheophyta</taxon>
        <taxon>Spermatophyta</taxon>
        <taxon>Magnoliopsida</taxon>
        <taxon>Liliopsida</taxon>
        <taxon>Poales</taxon>
        <taxon>Poaceae</taxon>
        <taxon>PACMAD clade</taxon>
        <taxon>Chloridoideae</taxon>
        <taxon>Eragrostideae</taxon>
        <taxon>Eragrostidinae</taxon>
        <taxon>Eragrostis</taxon>
    </lineage>
</organism>
<evidence type="ECO:0000259" key="1">
    <source>
        <dbReference type="Pfam" id="PF03478"/>
    </source>
</evidence>
<dbReference type="Proteomes" id="UP000324897">
    <property type="component" value="Unassembled WGS sequence"/>
</dbReference>
<dbReference type="SUPFAM" id="SSF81383">
    <property type="entry name" value="F-box domain"/>
    <property type="match status" value="1"/>
</dbReference>
<dbReference type="PANTHER" id="PTHR33165:SF53">
    <property type="entry name" value="OS04G0486300 PROTEIN"/>
    <property type="match status" value="1"/>
</dbReference>
<dbReference type="InterPro" id="IPR005174">
    <property type="entry name" value="KIB1-4_b-propeller"/>
</dbReference>